<dbReference type="EMBL" id="HBUF01279942">
    <property type="protein sequence ID" value="CAG6687131.1"/>
    <property type="molecule type" value="Transcribed_RNA"/>
</dbReference>
<proteinExistence type="predicted"/>
<sequence>MALAVGIEPTPIHAQIEYKTSALDQSTIEVYSIDLLLFELRSFYPLYFREYTCPLCRQLANSVLPLPPHLGETASLIPSKEADMSAIINSLSKLLIENIEENIRRERERERQGEEGSIFVFHNLSCKKL</sequence>
<evidence type="ECO:0000313" key="1">
    <source>
        <dbReference type="EMBL" id="CAG6687128.1"/>
    </source>
</evidence>
<dbReference type="AlphaFoldDB" id="A0A8D8TFY8"/>
<organism evidence="1">
    <name type="scientific">Cacopsylla melanoneura</name>
    <dbReference type="NCBI Taxonomy" id="428564"/>
    <lineage>
        <taxon>Eukaryota</taxon>
        <taxon>Metazoa</taxon>
        <taxon>Ecdysozoa</taxon>
        <taxon>Arthropoda</taxon>
        <taxon>Hexapoda</taxon>
        <taxon>Insecta</taxon>
        <taxon>Pterygota</taxon>
        <taxon>Neoptera</taxon>
        <taxon>Paraneoptera</taxon>
        <taxon>Hemiptera</taxon>
        <taxon>Sternorrhyncha</taxon>
        <taxon>Psylloidea</taxon>
        <taxon>Psyllidae</taxon>
        <taxon>Psyllinae</taxon>
        <taxon>Cacopsylla</taxon>
    </lineage>
</organism>
<dbReference type="EMBL" id="HBUF01279941">
    <property type="protein sequence ID" value="CAG6687128.1"/>
    <property type="molecule type" value="Transcribed_RNA"/>
</dbReference>
<name>A0A8D8TFY8_9HEMI</name>
<reference evidence="1" key="1">
    <citation type="submission" date="2021-05" db="EMBL/GenBank/DDBJ databases">
        <authorList>
            <person name="Alioto T."/>
            <person name="Alioto T."/>
            <person name="Gomez Garrido J."/>
        </authorList>
    </citation>
    <scope>NUCLEOTIDE SEQUENCE</scope>
</reference>
<accession>A0A8D8TFY8</accession>
<protein>
    <submittedName>
        <fullName evidence="1">Uncharacterized protein</fullName>
    </submittedName>
</protein>